<feature type="binding site" evidence="5">
    <location>
        <position position="128"/>
    </location>
    <ligand>
        <name>ATP</name>
        <dbReference type="ChEBI" id="CHEBI:30616"/>
    </ligand>
</feature>
<feature type="binding site" evidence="5">
    <location>
        <position position="32"/>
    </location>
    <ligand>
        <name>AMP</name>
        <dbReference type="ChEBI" id="CHEBI:456215"/>
    </ligand>
</feature>
<evidence type="ECO:0000256" key="6">
    <source>
        <dbReference type="RuleBase" id="RU003330"/>
    </source>
</evidence>
<evidence type="ECO:0000256" key="2">
    <source>
        <dbReference type="ARBA" id="ARBA00022727"/>
    </source>
</evidence>
<dbReference type="InterPro" id="IPR027417">
    <property type="entry name" value="P-loop_NTPase"/>
</dbReference>
<dbReference type="GO" id="GO:0005524">
    <property type="term" value="F:ATP binding"/>
    <property type="evidence" value="ECO:0007669"/>
    <property type="project" value="UniProtKB-UniRule"/>
</dbReference>
<proteinExistence type="inferred from homology"/>
<comment type="catalytic activity">
    <reaction evidence="5 7">
        <text>AMP + ATP = 2 ADP</text>
        <dbReference type="Rhea" id="RHEA:12973"/>
        <dbReference type="ChEBI" id="CHEBI:30616"/>
        <dbReference type="ChEBI" id="CHEBI:456215"/>
        <dbReference type="ChEBI" id="CHEBI:456216"/>
        <dbReference type="EC" id="2.7.4.3"/>
    </reaction>
</comment>
<feature type="binding site" evidence="5">
    <location>
        <position position="93"/>
    </location>
    <ligand>
        <name>AMP</name>
        <dbReference type="ChEBI" id="CHEBI:456215"/>
    </ligand>
</feature>
<evidence type="ECO:0000256" key="1">
    <source>
        <dbReference type="ARBA" id="ARBA00022679"/>
    </source>
</evidence>
<evidence type="ECO:0000313" key="8">
    <source>
        <dbReference type="EMBL" id="MEE3718858.1"/>
    </source>
</evidence>
<dbReference type="HAMAP" id="MF_00235">
    <property type="entry name" value="Adenylate_kinase_Adk"/>
    <property type="match status" value="1"/>
</dbReference>
<gene>
    <name evidence="5" type="primary">adk</name>
    <name evidence="8" type="ORF">V2H45_19110</name>
</gene>
<dbReference type="Gene3D" id="3.40.50.300">
    <property type="entry name" value="P-loop containing nucleotide triphosphate hydrolases"/>
    <property type="match status" value="1"/>
</dbReference>
<keyword evidence="1 5" id="KW-0808">Transferase</keyword>
<evidence type="ECO:0000313" key="9">
    <source>
        <dbReference type="Proteomes" id="UP001333818"/>
    </source>
</evidence>
<keyword evidence="5" id="KW-0963">Cytoplasm</keyword>
<dbReference type="InterPro" id="IPR000850">
    <property type="entry name" value="Adenylat/UMP-CMP_kin"/>
</dbReference>
<dbReference type="PRINTS" id="PR00094">
    <property type="entry name" value="ADENYLTKNASE"/>
</dbReference>
<accession>A0AAW9Q7E9</accession>
<reference evidence="8" key="1">
    <citation type="submission" date="2024-01" db="EMBL/GenBank/DDBJ databases">
        <title>Bank of Algae and Cyanobacteria of the Azores (BACA) strain genomes.</title>
        <authorList>
            <person name="Luz R."/>
            <person name="Cordeiro R."/>
            <person name="Fonseca A."/>
            <person name="Goncalves V."/>
        </authorList>
    </citation>
    <scope>NUCLEOTIDE SEQUENCE</scope>
    <source>
        <strain evidence="8">BACA0141</strain>
    </source>
</reference>
<dbReference type="GO" id="GO:0004017">
    <property type="term" value="F:AMP kinase activity"/>
    <property type="evidence" value="ECO:0007669"/>
    <property type="project" value="UniProtKB-UniRule"/>
</dbReference>
<evidence type="ECO:0000256" key="7">
    <source>
        <dbReference type="RuleBase" id="RU003331"/>
    </source>
</evidence>
<dbReference type="CDD" id="cd01428">
    <property type="entry name" value="ADK"/>
    <property type="match status" value="1"/>
</dbReference>
<protein>
    <recommendedName>
        <fullName evidence="5 7">Adenylate kinase</fullName>
        <shortName evidence="5">AK</shortName>
        <ecNumber evidence="5 7">2.7.4.3</ecNumber>
    </recommendedName>
    <alternativeName>
        <fullName evidence="5">ATP-AMP transphosphorylase</fullName>
    </alternativeName>
    <alternativeName>
        <fullName evidence="5">ATP:AMP phosphotransferase</fullName>
    </alternativeName>
    <alternativeName>
        <fullName evidence="5">Adenylate monophosphate kinase</fullName>
    </alternativeName>
</protein>
<feature type="binding site" evidence="5">
    <location>
        <begin position="58"/>
        <end position="60"/>
    </location>
    <ligand>
        <name>AMP</name>
        <dbReference type="ChEBI" id="CHEBI:456215"/>
    </ligand>
</feature>
<keyword evidence="2 5" id="KW-0545">Nucleotide biosynthesis</keyword>
<dbReference type="GO" id="GO:0044209">
    <property type="term" value="P:AMP salvage"/>
    <property type="evidence" value="ECO:0007669"/>
    <property type="project" value="UniProtKB-UniRule"/>
</dbReference>
<feature type="binding site" evidence="5">
    <location>
        <begin position="11"/>
        <end position="16"/>
    </location>
    <ligand>
        <name>ATP</name>
        <dbReference type="ChEBI" id="CHEBI:30616"/>
    </ligand>
</feature>
<dbReference type="EMBL" id="JAZBJZ010000097">
    <property type="protein sequence ID" value="MEE3718858.1"/>
    <property type="molecule type" value="Genomic_DNA"/>
</dbReference>
<evidence type="ECO:0000256" key="3">
    <source>
        <dbReference type="ARBA" id="ARBA00022741"/>
    </source>
</evidence>
<dbReference type="GO" id="GO:0005737">
    <property type="term" value="C:cytoplasm"/>
    <property type="evidence" value="ECO:0007669"/>
    <property type="project" value="UniProtKB-SubCell"/>
</dbReference>
<feature type="binding site" evidence="5">
    <location>
        <position position="169"/>
    </location>
    <ligand>
        <name>ATP</name>
        <dbReference type="ChEBI" id="CHEBI:30616"/>
    </ligand>
</feature>
<dbReference type="RefSeq" id="WP_330485294.1">
    <property type="nucleotide sequence ID" value="NZ_JAZBJZ010000097.1"/>
</dbReference>
<dbReference type="AlphaFoldDB" id="A0AAW9Q7E9"/>
<comment type="caution">
    <text evidence="5">Lacks conserved residue(s) required for the propagation of feature annotation.</text>
</comment>
<keyword evidence="9" id="KW-1185">Reference proteome</keyword>
<sequence>MTRLIFLGAAGSGKTTQAHLLSEILKMPAISSGEMLRSAIGFGLELGDEVRRYVESGELVPDELMISLLRTILTHPNFERCWAIEGYPRTAFQAEELDFLLEELNQPLDLAIYLKVSEDILMQRSLARGDYDDTTELIHKRLQLFQERTTPILDYYEHKQKLVTIDGSLDPASITAQIQQKLAG</sequence>
<comment type="subcellular location">
    <subcellularLocation>
        <location evidence="5 7">Cytoplasm</location>
    </subcellularLocation>
</comment>
<dbReference type="Pfam" id="PF00406">
    <property type="entry name" value="ADK"/>
    <property type="match status" value="1"/>
</dbReference>
<feature type="binding site" evidence="5">
    <location>
        <begin position="86"/>
        <end position="89"/>
    </location>
    <ligand>
        <name>AMP</name>
        <dbReference type="ChEBI" id="CHEBI:456215"/>
    </ligand>
</feature>
<comment type="domain">
    <text evidence="5">Consists of three domains, a large central CORE domain and two small peripheral domains, NMPbind and LID, which undergo movements during catalysis. The LID domain closes over the site of phosphoryl transfer upon ATP binding. Assembling and dissambling the active center during each catalytic cycle provides an effective means to prevent ATP hydrolysis.</text>
</comment>
<organism evidence="8 9">
    <name type="scientific">Tumidithrix elongata BACA0141</name>
    <dbReference type="NCBI Taxonomy" id="2716417"/>
    <lineage>
        <taxon>Bacteria</taxon>
        <taxon>Bacillati</taxon>
        <taxon>Cyanobacteriota</taxon>
        <taxon>Cyanophyceae</taxon>
        <taxon>Pseudanabaenales</taxon>
        <taxon>Pseudanabaenaceae</taxon>
        <taxon>Tumidithrix</taxon>
        <taxon>Tumidithrix elongata</taxon>
    </lineage>
</organism>
<dbReference type="EC" id="2.7.4.3" evidence="5 7"/>
<comment type="pathway">
    <text evidence="5">Purine metabolism; AMP biosynthesis via salvage pathway; AMP from ADP: step 1/1.</text>
</comment>
<feature type="binding site" evidence="5">
    <location>
        <position position="141"/>
    </location>
    <ligand>
        <name>AMP</name>
        <dbReference type="ChEBI" id="CHEBI:456215"/>
    </ligand>
</feature>
<evidence type="ECO:0000256" key="5">
    <source>
        <dbReference type="HAMAP-Rule" id="MF_00235"/>
    </source>
</evidence>
<keyword evidence="3 5" id="KW-0547">Nucleotide-binding</keyword>
<dbReference type="PANTHER" id="PTHR23359">
    <property type="entry name" value="NUCLEOTIDE KINASE"/>
    <property type="match status" value="1"/>
</dbReference>
<dbReference type="Proteomes" id="UP001333818">
    <property type="component" value="Unassembled WGS sequence"/>
</dbReference>
<name>A0AAW9Q7E9_9CYAN</name>
<feature type="binding site" evidence="5">
    <location>
        <position position="37"/>
    </location>
    <ligand>
        <name>AMP</name>
        <dbReference type="ChEBI" id="CHEBI:456215"/>
    </ligand>
</feature>
<evidence type="ECO:0000256" key="4">
    <source>
        <dbReference type="ARBA" id="ARBA00022777"/>
    </source>
</evidence>
<comment type="caution">
    <text evidence="8">The sequence shown here is derived from an EMBL/GenBank/DDBJ whole genome shotgun (WGS) entry which is preliminary data.</text>
</comment>
<dbReference type="SUPFAM" id="SSF52540">
    <property type="entry name" value="P-loop containing nucleoside triphosphate hydrolases"/>
    <property type="match status" value="1"/>
</dbReference>
<keyword evidence="5 7" id="KW-0067">ATP-binding</keyword>
<feature type="region of interest" description="NMP" evidence="5">
    <location>
        <begin position="31"/>
        <end position="60"/>
    </location>
</feature>
<keyword evidence="4 5" id="KW-0418">Kinase</keyword>
<comment type="subunit">
    <text evidence="5 7">Monomer.</text>
</comment>
<comment type="similarity">
    <text evidence="5 6">Belongs to the adenylate kinase family.</text>
</comment>
<comment type="function">
    <text evidence="5">Catalyzes the reversible transfer of the terminal phosphate group between ATP and AMP. Plays an important role in cellular energy homeostasis and in adenine nucleotide metabolism.</text>
</comment>